<dbReference type="Pfam" id="PF10145">
    <property type="entry name" value="PhageMin_Tail"/>
    <property type="match status" value="1"/>
</dbReference>
<feature type="coiled-coil region" evidence="2">
    <location>
        <begin position="139"/>
        <end position="183"/>
    </location>
</feature>
<name>A0A1V0B679_9GAMM</name>
<accession>A0A1V0B679</accession>
<keyword evidence="3" id="KW-1133">Transmembrane helix</keyword>
<dbReference type="PANTHER" id="PTHR37813">
    <property type="entry name" value="FELS-2 PROPHAGE PROTEIN"/>
    <property type="match status" value="1"/>
</dbReference>
<sequence length="859" mass="91449">MAQQLRLEVVLQALDRATKPIRAIAQGSVGLGQDLKNTRDQLKQLQAQQKDISSFRSLRTANEQTGQALAASRDRVRELSRQMAETTNPTKQLSNEFKRAVRESQALKQKHGEQQRELQGLRGKLGEAGISTRNLGEHERELKQRLASTNTTLKQQEDRLRSVTQQQKRLADAKRQYEKTQALAGSMAATGAAGVATGTGILYSGARLLAPGVEFDADMGRVRALARLEAGSEELAALRAQARQLGANTSFSANEAAQGQGFLAMAGFTPQAIRDAMPAMLDVAKAGAMDLAQTADITSNILTGFNLQSADTARVGDVLTAAFTRSNTSLHMLGETMKYAAPNAAAYGQDIETMAAAAGKLGDAGIQGSMAGTAMRAILSRLAGPPKKAAAALEQLNIQVRDAQGNMLPLPNILRQIHDSTENLGNTERGALLKAIAGEEAGSALTVLTQQAGSGELQTLIEQLREAQGEAARTAAVMGDNLGGDMASLRSVWADLGIGMQELINEEMRDTVKGLVGIIRRVREWMAENPELTKQIIKTIAGLGILITGFGALTIALASIIGPFAMIRYGLTFFGIKAVSIIPILKGIGGAFLWLGKAMLANPIGIAIGLLVLAGYLLYKNWDGVIGGLKALWQGLVTAARAIWGALVTFFTGIWQEISTAFDGGMLGIAKLLINWSPLGLLWRGITSALSALGIQVPEHFKTLGSAMIDGLLNGLKASMGKLKDGIMNVGGAVTGWFKDKLNINSPSRVFAELGGYTMQGLAQGINREQREPLEAVAAVADRIASTQALTDGIQFDNRRPLAARPVATAATSSNSYEIHIHPAPGMDAQAIGRAVAAELDRRERERAARGRSALYDQE</sequence>
<dbReference type="RefSeq" id="WP_080050321.1">
    <property type="nucleotide sequence ID" value="NZ_CP020100.1"/>
</dbReference>
<evidence type="ECO:0000256" key="1">
    <source>
        <dbReference type="ARBA" id="ARBA00022612"/>
    </source>
</evidence>
<dbReference type="AlphaFoldDB" id="A0A1V0B679"/>
<dbReference type="InterPro" id="IPR010090">
    <property type="entry name" value="Phage_tape_meas"/>
</dbReference>
<evidence type="ECO:0000313" key="5">
    <source>
        <dbReference type="EMBL" id="AQZ95453.1"/>
    </source>
</evidence>
<evidence type="ECO:0000259" key="4">
    <source>
        <dbReference type="Pfam" id="PF10145"/>
    </source>
</evidence>
<feature type="domain" description="Phage tail tape measure protein" evidence="4">
    <location>
        <begin position="239"/>
        <end position="438"/>
    </location>
</feature>
<protein>
    <submittedName>
        <fullName evidence="5">Phage tail tape measure protein</fullName>
    </submittedName>
</protein>
<dbReference type="Proteomes" id="UP000243488">
    <property type="component" value="Chromosome"/>
</dbReference>
<feature type="transmembrane region" description="Helical" evidence="3">
    <location>
        <begin position="600"/>
        <end position="619"/>
    </location>
</feature>
<reference evidence="5 6" key="1">
    <citation type="submission" date="2017-03" db="EMBL/GenBank/DDBJ databases">
        <title>Complete genome sequence of the novel DNRA strain Pseudomonas sp. S-6-2 isolated from Chinese polluted river sediment. Journal of Biotechnology.</title>
        <authorList>
            <person name="Li J."/>
            <person name="Xiang F."/>
            <person name="Wang L."/>
            <person name="Xi L."/>
            <person name="Liu J."/>
        </authorList>
    </citation>
    <scope>NUCLEOTIDE SEQUENCE [LARGE SCALE GENOMIC DNA]</scope>
    <source>
        <strain evidence="5 6">S-6-2</strain>
    </source>
</reference>
<keyword evidence="1" id="KW-1188">Viral release from host cell</keyword>
<organism evidence="5 6">
    <name type="scientific">Halopseudomonas phragmitis</name>
    <dbReference type="NCBI Taxonomy" id="1931241"/>
    <lineage>
        <taxon>Bacteria</taxon>
        <taxon>Pseudomonadati</taxon>
        <taxon>Pseudomonadota</taxon>
        <taxon>Gammaproteobacteria</taxon>
        <taxon>Pseudomonadales</taxon>
        <taxon>Pseudomonadaceae</taxon>
        <taxon>Halopseudomonas</taxon>
    </lineage>
</organism>
<keyword evidence="3" id="KW-0472">Membrane</keyword>
<gene>
    <name evidence="5" type="ORF">BVH74_12140</name>
</gene>
<evidence type="ECO:0000256" key="3">
    <source>
        <dbReference type="SAM" id="Phobius"/>
    </source>
</evidence>
<keyword evidence="6" id="KW-1185">Reference proteome</keyword>
<evidence type="ECO:0000313" key="6">
    <source>
        <dbReference type="Proteomes" id="UP000243488"/>
    </source>
</evidence>
<feature type="transmembrane region" description="Helical" evidence="3">
    <location>
        <begin position="540"/>
        <end position="562"/>
    </location>
</feature>
<dbReference type="EMBL" id="CP020100">
    <property type="protein sequence ID" value="AQZ95453.1"/>
    <property type="molecule type" value="Genomic_DNA"/>
</dbReference>
<dbReference type="KEGG" id="ppha:BVH74_12140"/>
<proteinExistence type="predicted"/>
<dbReference type="NCBIfam" id="TIGR01760">
    <property type="entry name" value="tape_meas_TP901"/>
    <property type="match status" value="1"/>
</dbReference>
<dbReference type="STRING" id="1931241.BVH74_12140"/>
<keyword evidence="2" id="KW-0175">Coiled coil</keyword>
<keyword evidence="3" id="KW-0812">Transmembrane</keyword>
<feature type="transmembrane region" description="Helical" evidence="3">
    <location>
        <begin position="631"/>
        <end position="655"/>
    </location>
</feature>
<dbReference type="PANTHER" id="PTHR37813:SF1">
    <property type="entry name" value="FELS-2 PROPHAGE PROTEIN"/>
    <property type="match status" value="1"/>
</dbReference>
<feature type="transmembrane region" description="Helical" evidence="3">
    <location>
        <begin position="574"/>
        <end position="594"/>
    </location>
</feature>
<evidence type="ECO:0000256" key="2">
    <source>
        <dbReference type="SAM" id="Coils"/>
    </source>
</evidence>